<dbReference type="InterPro" id="IPR035897">
    <property type="entry name" value="Toll_tir_struct_dom_sf"/>
</dbReference>
<dbReference type="Pfam" id="PF13676">
    <property type="entry name" value="TIR_2"/>
    <property type="match status" value="1"/>
</dbReference>
<dbReference type="Pfam" id="PF13374">
    <property type="entry name" value="TPR_10"/>
    <property type="match status" value="1"/>
</dbReference>
<sequence length="790" mass="85815">MAKVFVNFRNGDEPYAAALIFATLQARLGQDSVFRSSDSLPLGRPFEPELLDALRRCDVVLAVIGQRWLRLGDGSKRTSLNNRDDWVRKEIAYALNESKLVIPVLLEGVTRPRRDELPASIRALVSRQGIRLEHRNIVSELDRFVEKLVEHVPELANGPKVPQAAQRPGWIHSWHVPERLPYAVDRERPMSALRVRLPGKVVVQGPPGTGKTQLVIAYAHHYAADYDHVWWIDATVPELIPGALAALVRAAGVSPDPASAEVFDLLPAAVRAGGRWLIVLDGAGSPAAVARAVRAAADADVIITSVEPGWEQLGETLELGPFDRTESVELLGEPLGARLDPEDAGVVAATLHDLPLAVAQAAAYLRSSALGAHEYASLVGDRPEVLLDRGRIHDYPRTLAGSWTLALRALTPEARALVEQMACLARSLIPAGLLTRLVPDALAFDDAVQAVVGNGLATLTDRMLVCHNLFQQFVEQTLSPGHREQLRAQARASLGAQDPGDPRTPRSWSSYSVLLPHLLALGPGEDDNDGFRHLTLRTVEYLVAIGDASNARGIAERALEHWRDDATWRRAATAHLAHALFQLGEYAEAARLDQALVAEYEETGRGSSPEGLTALQNLAVDLTAAGRRKGGAAAEVRRIHERVVAERRRVLGSGHRDTLFSIHNLALDLRVGEAYDEARALDEEALGGLTNLLGADHPDTLRSAHSLALDLRATGRVHEALDLDRDTHTRRSRTLGPDHPDTLRSAHSLALDLRATGQLQQAEAVERVALTGLRAVISSRMAAEEPDPSG</sequence>
<proteinExistence type="predicted"/>
<dbReference type="RefSeq" id="WP_168211998.1">
    <property type="nucleotide sequence ID" value="NZ_MTBP01000001.1"/>
</dbReference>
<feature type="domain" description="TIR" evidence="1">
    <location>
        <begin position="1"/>
        <end position="152"/>
    </location>
</feature>
<dbReference type="GO" id="GO:0007165">
    <property type="term" value="P:signal transduction"/>
    <property type="evidence" value="ECO:0007669"/>
    <property type="project" value="InterPro"/>
</dbReference>
<reference evidence="2 3" key="1">
    <citation type="journal article" date="2017" name="Chemistry">
        <title>Isolation, Biosynthesis and Chemical Modifications of Rubterolones A-F: Rare Tropolone Alkaloids from Actinomadura sp. 5-2.</title>
        <authorList>
            <person name="Guo H."/>
            <person name="Benndorf R."/>
            <person name="Leichnitz D."/>
            <person name="Klassen J.L."/>
            <person name="Vollmers J."/>
            <person name="Gorls H."/>
            <person name="Steinacker M."/>
            <person name="Weigel C."/>
            <person name="Dahse H.M."/>
            <person name="Kaster A.K."/>
            <person name="de Beer Z.W."/>
            <person name="Poulsen M."/>
            <person name="Beemelmanns C."/>
        </authorList>
    </citation>
    <scope>NUCLEOTIDE SEQUENCE [LARGE SCALE GENOMIC DNA]</scope>
    <source>
        <strain evidence="2 3">5-2</strain>
    </source>
</reference>
<evidence type="ECO:0000313" key="2">
    <source>
        <dbReference type="EMBL" id="POM26473.1"/>
    </source>
</evidence>
<dbReference type="Pfam" id="PF13424">
    <property type="entry name" value="TPR_12"/>
    <property type="match status" value="1"/>
</dbReference>
<accession>A0A2P4UN51</accession>
<dbReference type="Proteomes" id="UP000242367">
    <property type="component" value="Unassembled WGS sequence"/>
</dbReference>
<dbReference type="Gene3D" id="3.40.50.10140">
    <property type="entry name" value="Toll/interleukin-1 receptor homology (TIR) domain"/>
    <property type="match status" value="1"/>
</dbReference>
<dbReference type="PROSITE" id="PS50104">
    <property type="entry name" value="TIR"/>
    <property type="match status" value="1"/>
</dbReference>
<protein>
    <recommendedName>
        <fullName evidence="1">TIR domain-containing protein</fullName>
    </recommendedName>
</protein>
<evidence type="ECO:0000259" key="1">
    <source>
        <dbReference type="PROSITE" id="PS50104"/>
    </source>
</evidence>
<dbReference type="InterPro" id="IPR000157">
    <property type="entry name" value="TIR_dom"/>
</dbReference>
<dbReference type="SUPFAM" id="SSF52200">
    <property type="entry name" value="Toll/Interleukin receptor TIR domain"/>
    <property type="match status" value="1"/>
</dbReference>
<dbReference type="EMBL" id="MTBP01000001">
    <property type="protein sequence ID" value="POM26473.1"/>
    <property type="molecule type" value="Genomic_DNA"/>
</dbReference>
<dbReference type="AlphaFoldDB" id="A0A2P4UN51"/>
<dbReference type="Gene3D" id="3.40.50.300">
    <property type="entry name" value="P-loop containing nucleotide triphosphate hydrolases"/>
    <property type="match status" value="1"/>
</dbReference>
<dbReference type="InterPro" id="IPR053137">
    <property type="entry name" value="NLR-like"/>
</dbReference>
<evidence type="ECO:0000313" key="3">
    <source>
        <dbReference type="Proteomes" id="UP000242367"/>
    </source>
</evidence>
<name>A0A2P4UN51_9ACTN</name>
<dbReference type="Gene3D" id="1.25.40.10">
    <property type="entry name" value="Tetratricopeptide repeat domain"/>
    <property type="match status" value="1"/>
</dbReference>
<comment type="caution">
    <text evidence="2">The sequence shown here is derived from an EMBL/GenBank/DDBJ whole genome shotgun (WGS) entry which is preliminary data.</text>
</comment>
<dbReference type="InterPro" id="IPR027417">
    <property type="entry name" value="P-loop_NTPase"/>
</dbReference>
<dbReference type="PANTHER" id="PTHR46082">
    <property type="entry name" value="ATP/GTP-BINDING PROTEIN-RELATED"/>
    <property type="match status" value="1"/>
</dbReference>
<dbReference type="InterPro" id="IPR011990">
    <property type="entry name" value="TPR-like_helical_dom_sf"/>
</dbReference>
<dbReference type="SUPFAM" id="SSF48452">
    <property type="entry name" value="TPR-like"/>
    <property type="match status" value="2"/>
</dbReference>
<keyword evidence="3" id="KW-1185">Reference proteome</keyword>
<dbReference type="SUPFAM" id="SSF52540">
    <property type="entry name" value="P-loop containing nucleoside triphosphate hydrolases"/>
    <property type="match status" value="1"/>
</dbReference>
<dbReference type="NCBIfam" id="NF040586">
    <property type="entry name" value="FxSxx_TPR"/>
    <property type="match status" value="1"/>
</dbReference>
<dbReference type="PANTHER" id="PTHR46082:SF6">
    <property type="entry name" value="AAA+ ATPASE DOMAIN-CONTAINING PROTEIN-RELATED"/>
    <property type="match status" value="1"/>
</dbReference>
<organism evidence="2 3">
    <name type="scientific">Actinomadura rubteroloni</name>
    <dbReference type="NCBI Taxonomy" id="1926885"/>
    <lineage>
        <taxon>Bacteria</taxon>
        <taxon>Bacillati</taxon>
        <taxon>Actinomycetota</taxon>
        <taxon>Actinomycetes</taxon>
        <taxon>Streptosporangiales</taxon>
        <taxon>Thermomonosporaceae</taxon>
        <taxon>Actinomadura</taxon>
    </lineage>
</organism>
<gene>
    <name evidence="2" type="ORF">BTM25_08740</name>
</gene>